<accession>A0ABU2CMR8</accession>
<organism evidence="2 3">
    <name type="scientific">Promicromonospora iranensis</name>
    <dbReference type="NCBI Taxonomy" id="1105144"/>
    <lineage>
        <taxon>Bacteria</taxon>
        <taxon>Bacillati</taxon>
        <taxon>Actinomycetota</taxon>
        <taxon>Actinomycetes</taxon>
        <taxon>Micrococcales</taxon>
        <taxon>Promicromonosporaceae</taxon>
        <taxon>Promicromonospora</taxon>
    </lineage>
</organism>
<evidence type="ECO:0000313" key="2">
    <source>
        <dbReference type="EMBL" id="MDR7382487.1"/>
    </source>
</evidence>
<keyword evidence="3" id="KW-1185">Reference proteome</keyword>
<keyword evidence="1" id="KW-0732">Signal</keyword>
<protein>
    <recommendedName>
        <fullName evidence="4">Lipoprotein</fullName>
    </recommendedName>
</protein>
<evidence type="ECO:0000256" key="1">
    <source>
        <dbReference type="SAM" id="SignalP"/>
    </source>
</evidence>
<comment type="caution">
    <text evidence="2">The sequence shown here is derived from an EMBL/GenBank/DDBJ whole genome shotgun (WGS) entry which is preliminary data.</text>
</comment>
<feature type="chain" id="PRO_5045331511" description="Lipoprotein" evidence="1">
    <location>
        <begin position="25"/>
        <end position="215"/>
    </location>
</feature>
<dbReference type="Proteomes" id="UP001183585">
    <property type="component" value="Unassembled WGS sequence"/>
</dbReference>
<reference evidence="2 3" key="1">
    <citation type="submission" date="2023-07" db="EMBL/GenBank/DDBJ databases">
        <title>Sequencing the genomes of 1000 actinobacteria strains.</title>
        <authorList>
            <person name="Klenk H.-P."/>
        </authorList>
    </citation>
    <scope>NUCLEOTIDE SEQUENCE [LARGE SCALE GENOMIC DNA]</scope>
    <source>
        <strain evidence="2 3">DSM 45554</strain>
    </source>
</reference>
<dbReference type="PROSITE" id="PS51257">
    <property type="entry name" value="PROKAR_LIPOPROTEIN"/>
    <property type="match status" value="1"/>
</dbReference>
<name>A0ABU2CMR8_9MICO</name>
<gene>
    <name evidence="2" type="ORF">J2S48_002002</name>
</gene>
<evidence type="ECO:0000313" key="3">
    <source>
        <dbReference type="Proteomes" id="UP001183585"/>
    </source>
</evidence>
<feature type="signal peptide" evidence="1">
    <location>
        <begin position="1"/>
        <end position="24"/>
    </location>
</feature>
<proteinExistence type="predicted"/>
<sequence length="215" mass="22041">MRRTSGRVVALLVTGVLALGGCTAGSGDDAVDDGSAVGEAAAAGEPAAPVEATGSARTVTGSMAETTADVPGDAGMPGTLTLILRAVEVSEQTMTVRWAMRWDGDDAEPDAALSYYDMGLGTAVSVIDPTNLKAYRPFCTDGTWKGEAVEAVRCKASMLASARDEVGSRFPNHGTVEGWASLPAPEGRPATVDVMPIEGLPGFTQAEVTYLDGDS</sequence>
<evidence type="ECO:0008006" key="4">
    <source>
        <dbReference type="Google" id="ProtNLM"/>
    </source>
</evidence>
<dbReference type="RefSeq" id="WP_274993224.1">
    <property type="nucleotide sequence ID" value="NZ_JAJQQP010000004.1"/>
</dbReference>
<dbReference type="EMBL" id="JAVDYE010000001">
    <property type="protein sequence ID" value="MDR7382487.1"/>
    <property type="molecule type" value="Genomic_DNA"/>
</dbReference>